<dbReference type="InterPro" id="IPR006612">
    <property type="entry name" value="THAP_Znf"/>
</dbReference>
<dbReference type="PROSITE" id="PS50950">
    <property type="entry name" value="ZF_THAP"/>
    <property type="match status" value="1"/>
</dbReference>
<evidence type="ECO:0000256" key="1">
    <source>
        <dbReference type="ARBA" id="ARBA00022723"/>
    </source>
</evidence>
<evidence type="ECO:0000256" key="4">
    <source>
        <dbReference type="ARBA" id="ARBA00023125"/>
    </source>
</evidence>
<gene>
    <name evidence="10" type="ORF">ALC62_00008</name>
    <name evidence="8" type="ORF">ALC62_08643</name>
    <name evidence="9" type="ORF">ALC62_08644</name>
    <name evidence="7" type="ORF">ALC62_15450</name>
</gene>
<keyword evidence="4 5" id="KW-0238">DNA-binding</keyword>
<feature type="domain" description="THAP-type" evidence="6">
    <location>
        <begin position="1"/>
        <end position="67"/>
    </location>
</feature>
<dbReference type="EMBL" id="LKEX01006957">
    <property type="protein sequence ID" value="KYN49981.1"/>
    <property type="molecule type" value="Genomic_DNA"/>
</dbReference>
<evidence type="ECO:0000313" key="11">
    <source>
        <dbReference type="Proteomes" id="UP000078542"/>
    </source>
</evidence>
<organism evidence="10 11">
    <name type="scientific">Cyphomyrmex costatus</name>
    <dbReference type="NCBI Taxonomy" id="456900"/>
    <lineage>
        <taxon>Eukaryota</taxon>
        <taxon>Metazoa</taxon>
        <taxon>Ecdysozoa</taxon>
        <taxon>Arthropoda</taxon>
        <taxon>Hexapoda</taxon>
        <taxon>Insecta</taxon>
        <taxon>Pterygota</taxon>
        <taxon>Neoptera</taxon>
        <taxon>Endopterygota</taxon>
        <taxon>Hymenoptera</taxon>
        <taxon>Apocrita</taxon>
        <taxon>Aculeata</taxon>
        <taxon>Formicoidea</taxon>
        <taxon>Formicidae</taxon>
        <taxon>Myrmicinae</taxon>
        <taxon>Cyphomyrmex</taxon>
    </lineage>
</organism>
<dbReference type="EMBL" id="KQ977691">
    <property type="protein sequence ID" value="KYN00574.1"/>
    <property type="molecule type" value="Genomic_DNA"/>
</dbReference>
<accession>A0A151K1T8</accession>
<dbReference type="EMBL" id="KQ977691">
    <property type="protein sequence ID" value="KYN00575.1"/>
    <property type="molecule type" value="Genomic_DNA"/>
</dbReference>
<reference evidence="10 11" key="1">
    <citation type="submission" date="2016-03" db="EMBL/GenBank/DDBJ databases">
        <title>Cyphomyrmex costatus WGS genome.</title>
        <authorList>
            <person name="Nygaard S."/>
            <person name="Hu H."/>
            <person name="Boomsma J."/>
            <person name="Zhang G."/>
        </authorList>
    </citation>
    <scope>NUCLEOTIDE SEQUENCE [LARGE SCALE GENOMIC DNA]</scope>
    <source>
        <strain evidence="10">MS0001</strain>
        <tissue evidence="10">Whole body</tissue>
    </source>
</reference>
<dbReference type="AlphaFoldDB" id="A0A151K1T8"/>
<proteinExistence type="predicted"/>
<keyword evidence="2 5" id="KW-0863">Zinc-finger</keyword>
<evidence type="ECO:0000313" key="7">
    <source>
        <dbReference type="EMBL" id="KYM93943.1"/>
    </source>
</evidence>
<evidence type="ECO:0000256" key="5">
    <source>
        <dbReference type="PROSITE-ProRule" id="PRU00309"/>
    </source>
</evidence>
<evidence type="ECO:0000313" key="10">
    <source>
        <dbReference type="EMBL" id="KYN49981.1"/>
    </source>
</evidence>
<protein>
    <recommendedName>
        <fullName evidence="6">THAP-type domain-containing protein</fullName>
    </recommendedName>
</protein>
<dbReference type="GO" id="GO:0003677">
    <property type="term" value="F:DNA binding"/>
    <property type="evidence" value="ECO:0007669"/>
    <property type="project" value="UniProtKB-UniRule"/>
</dbReference>
<keyword evidence="3" id="KW-0862">Zinc</keyword>
<dbReference type="EMBL" id="KQ978449">
    <property type="protein sequence ID" value="KYM93943.1"/>
    <property type="molecule type" value="Genomic_DNA"/>
</dbReference>
<dbReference type="Pfam" id="PF05485">
    <property type="entry name" value="THAP"/>
    <property type="match status" value="1"/>
</dbReference>
<evidence type="ECO:0000313" key="9">
    <source>
        <dbReference type="EMBL" id="KYN00575.1"/>
    </source>
</evidence>
<evidence type="ECO:0000259" key="6">
    <source>
        <dbReference type="PROSITE" id="PS50950"/>
    </source>
</evidence>
<name>A0A151K1T8_9HYME</name>
<dbReference type="GO" id="GO:0008270">
    <property type="term" value="F:zinc ion binding"/>
    <property type="evidence" value="ECO:0007669"/>
    <property type="project" value="UniProtKB-KW"/>
</dbReference>
<evidence type="ECO:0000313" key="8">
    <source>
        <dbReference type="EMBL" id="KYN00574.1"/>
    </source>
</evidence>
<keyword evidence="1" id="KW-0479">Metal-binding</keyword>
<dbReference type="SUPFAM" id="SSF57716">
    <property type="entry name" value="Glucocorticoid receptor-like (DNA-binding domain)"/>
    <property type="match status" value="1"/>
</dbReference>
<keyword evidence="11" id="KW-1185">Reference proteome</keyword>
<evidence type="ECO:0000256" key="3">
    <source>
        <dbReference type="ARBA" id="ARBA00022833"/>
    </source>
</evidence>
<dbReference type="Proteomes" id="UP000078542">
    <property type="component" value="Unassembled WGS sequence"/>
</dbReference>
<sequence length="67" mass="8004">MPSCAAYCCNNSYKKGFVLLRFPTDPILKEKWRIAVGRDNNWKVTSNHRLCEVKHFFLEIFNYKAKY</sequence>
<evidence type="ECO:0000256" key="2">
    <source>
        <dbReference type="ARBA" id="ARBA00022771"/>
    </source>
</evidence>